<proteinExistence type="predicted"/>
<evidence type="ECO:0000313" key="3">
    <source>
        <dbReference type="Proteomes" id="UP000784294"/>
    </source>
</evidence>
<reference evidence="2" key="1">
    <citation type="submission" date="2018-11" db="EMBL/GenBank/DDBJ databases">
        <authorList>
            <consortium name="Pathogen Informatics"/>
        </authorList>
    </citation>
    <scope>NUCLEOTIDE SEQUENCE</scope>
</reference>
<feature type="compositionally biased region" description="Basic and acidic residues" evidence="1">
    <location>
        <begin position="1"/>
        <end position="15"/>
    </location>
</feature>
<accession>A0A3S5BSM0</accession>
<evidence type="ECO:0000313" key="2">
    <source>
        <dbReference type="EMBL" id="VEL37821.1"/>
    </source>
</evidence>
<feature type="region of interest" description="Disordered" evidence="1">
    <location>
        <begin position="1"/>
        <end position="36"/>
    </location>
</feature>
<name>A0A3S5BSM0_9PLAT</name>
<keyword evidence="3" id="KW-1185">Reference proteome</keyword>
<organism evidence="2 3">
    <name type="scientific">Protopolystoma xenopodis</name>
    <dbReference type="NCBI Taxonomy" id="117903"/>
    <lineage>
        <taxon>Eukaryota</taxon>
        <taxon>Metazoa</taxon>
        <taxon>Spiralia</taxon>
        <taxon>Lophotrochozoa</taxon>
        <taxon>Platyhelminthes</taxon>
        <taxon>Monogenea</taxon>
        <taxon>Polyopisthocotylea</taxon>
        <taxon>Polystomatidea</taxon>
        <taxon>Polystomatidae</taxon>
        <taxon>Protopolystoma</taxon>
    </lineage>
</organism>
<dbReference type="Proteomes" id="UP000784294">
    <property type="component" value="Unassembled WGS sequence"/>
</dbReference>
<gene>
    <name evidence="2" type="ORF">PXEA_LOCUS31261</name>
</gene>
<evidence type="ECO:0000256" key="1">
    <source>
        <dbReference type="SAM" id="MobiDB-lite"/>
    </source>
</evidence>
<dbReference type="AlphaFoldDB" id="A0A3S5BSM0"/>
<sequence length="72" mass="7992">MNSRGRTQEGKRPETDAQEAAEAPVHVVQPRSHQPCGPHVDVMWAAGIVRARLEPLGHEALGLVWSGRTWSW</sequence>
<comment type="caution">
    <text evidence="2">The sequence shown here is derived from an EMBL/GenBank/DDBJ whole genome shotgun (WGS) entry which is preliminary data.</text>
</comment>
<dbReference type="EMBL" id="CAAALY010256069">
    <property type="protein sequence ID" value="VEL37821.1"/>
    <property type="molecule type" value="Genomic_DNA"/>
</dbReference>
<protein>
    <submittedName>
        <fullName evidence="2">Uncharacterized protein</fullName>
    </submittedName>
</protein>